<dbReference type="EMBL" id="RKLQ01000005">
    <property type="protein sequence ID" value="MBX0305658.1"/>
    <property type="molecule type" value="Genomic_DNA"/>
</dbReference>
<gene>
    <name evidence="1" type="ORF">EGD98_18605</name>
</gene>
<dbReference type="RefSeq" id="WP_220589855.1">
    <property type="nucleotide sequence ID" value="NZ_RKLQ01000005.1"/>
</dbReference>
<sequence>MEPTRLEKRYTLDTAAVNRTEASQINDSLGTFYERLAKNRSQRRNRTAALASDICSRADPIDPAAIESTAIPAARDDHLGQAAERLETNGIDQIDADRVRSRIQQGEAPDEYAPLVATYNQYHAAACNLDIDRQATVDRFYRATSALGIELLFVQSGATYTVTASVPRDDVQARAIEALDRRFGDAAVQVVMTESHWASRGDLRNLTDYLREQYRTAELRYDGDIDRAMLRARIAAVDAETTLDDAQVPTGADRETLGALLERANESEQVNCVLNQRADWDDVATQLVEISADGEVTAAELETLPDEPRKDVVECLQAD</sequence>
<organism evidence="1 2">
    <name type="scientific">Haloarcula salinisoli</name>
    <dbReference type="NCBI Taxonomy" id="2487746"/>
    <lineage>
        <taxon>Archaea</taxon>
        <taxon>Methanobacteriati</taxon>
        <taxon>Methanobacteriota</taxon>
        <taxon>Stenosarchaea group</taxon>
        <taxon>Halobacteria</taxon>
        <taxon>Halobacteriales</taxon>
        <taxon>Haloarculaceae</taxon>
        <taxon>Haloarcula</taxon>
    </lineage>
</organism>
<evidence type="ECO:0000313" key="2">
    <source>
        <dbReference type="Proteomes" id="UP000783863"/>
    </source>
</evidence>
<protein>
    <submittedName>
        <fullName evidence="1">Uncharacterized protein</fullName>
    </submittedName>
</protein>
<comment type="caution">
    <text evidence="1">The sequence shown here is derived from an EMBL/GenBank/DDBJ whole genome shotgun (WGS) entry which is preliminary data.</text>
</comment>
<accession>A0A8J7YKZ8</accession>
<name>A0A8J7YKZ8_9EURY</name>
<keyword evidence="2" id="KW-1185">Reference proteome</keyword>
<dbReference type="Proteomes" id="UP000783863">
    <property type="component" value="Unassembled WGS sequence"/>
</dbReference>
<reference evidence="1" key="1">
    <citation type="submission" date="2021-06" db="EMBL/GenBank/DDBJ databases">
        <title>Halomicroarcula sp. F24A a new haloarchaeum isolated from saline soil.</title>
        <authorList>
            <person name="Duran-Viseras A."/>
            <person name="Sanchez-Porro C."/>
            <person name="Ventosa A."/>
        </authorList>
    </citation>
    <scope>NUCLEOTIDE SEQUENCE</scope>
    <source>
        <strain evidence="1">F24A</strain>
    </source>
</reference>
<dbReference type="AlphaFoldDB" id="A0A8J7YKZ8"/>
<proteinExistence type="predicted"/>
<evidence type="ECO:0000313" key="1">
    <source>
        <dbReference type="EMBL" id="MBX0305658.1"/>
    </source>
</evidence>